<gene>
    <name evidence="1" type="ORF">MUK42_10468</name>
</gene>
<protein>
    <submittedName>
        <fullName evidence="1">Uncharacterized protein</fullName>
    </submittedName>
</protein>
<dbReference type="Proteomes" id="UP001055439">
    <property type="component" value="Chromosome 2"/>
</dbReference>
<evidence type="ECO:0000313" key="2">
    <source>
        <dbReference type="Proteomes" id="UP001055439"/>
    </source>
</evidence>
<proteinExistence type="predicted"/>
<sequence>MGPKDSSGPDTVSYSVHVSHHHHYTASPLTAHSPAVCLRYQSELYTLLCIALFRRTPLLLASWFTVTKLN</sequence>
<evidence type="ECO:0000313" key="1">
    <source>
        <dbReference type="EMBL" id="URD89662.1"/>
    </source>
</evidence>
<reference evidence="1" key="1">
    <citation type="submission" date="2022-05" db="EMBL/GenBank/DDBJ databases">
        <title>The Musa troglodytarum L. genome provides insights into the mechanism of non-climacteric behaviour and enrichment of carotenoids.</title>
        <authorList>
            <person name="Wang J."/>
        </authorList>
    </citation>
    <scope>NUCLEOTIDE SEQUENCE</scope>
    <source>
        <tissue evidence="1">Leaf</tissue>
    </source>
</reference>
<dbReference type="EMBL" id="CP097504">
    <property type="protein sequence ID" value="URD89662.1"/>
    <property type="molecule type" value="Genomic_DNA"/>
</dbReference>
<organism evidence="1 2">
    <name type="scientific">Musa troglodytarum</name>
    <name type="common">fe'i banana</name>
    <dbReference type="NCBI Taxonomy" id="320322"/>
    <lineage>
        <taxon>Eukaryota</taxon>
        <taxon>Viridiplantae</taxon>
        <taxon>Streptophyta</taxon>
        <taxon>Embryophyta</taxon>
        <taxon>Tracheophyta</taxon>
        <taxon>Spermatophyta</taxon>
        <taxon>Magnoliopsida</taxon>
        <taxon>Liliopsida</taxon>
        <taxon>Zingiberales</taxon>
        <taxon>Musaceae</taxon>
        <taxon>Musa</taxon>
    </lineage>
</organism>
<dbReference type="AlphaFoldDB" id="A0A9E7F6R3"/>
<name>A0A9E7F6R3_9LILI</name>
<keyword evidence="2" id="KW-1185">Reference proteome</keyword>
<accession>A0A9E7F6R3</accession>